<dbReference type="GO" id="GO:0004197">
    <property type="term" value="F:cysteine-type endopeptidase activity"/>
    <property type="evidence" value="ECO:0007669"/>
    <property type="project" value="UniProtKB-EC"/>
</dbReference>
<dbReference type="SMART" id="SM00645">
    <property type="entry name" value="Pept_C1"/>
    <property type="match status" value="1"/>
</dbReference>
<feature type="chain" id="PRO_5042017838" description="cathepsin L" evidence="10">
    <location>
        <begin position="20"/>
        <end position="323"/>
    </location>
</feature>
<dbReference type="PRINTS" id="PR00705">
    <property type="entry name" value="PAPAIN"/>
</dbReference>
<dbReference type="Proteomes" id="UP001200034">
    <property type="component" value="Unassembled WGS sequence"/>
</dbReference>
<keyword evidence="6" id="KW-1015">Disulfide bond</keyword>
<evidence type="ECO:0000256" key="9">
    <source>
        <dbReference type="ARBA" id="ARBA00063237"/>
    </source>
</evidence>
<name>A0AAD4K075_9MUSC</name>
<comment type="similarity">
    <text evidence="1">Belongs to the peptidase C1 family.</text>
</comment>
<dbReference type="SMART" id="SM00848">
    <property type="entry name" value="Inhibitor_I29"/>
    <property type="match status" value="1"/>
</dbReference>
<keyword evidence="5" id="KW-0865">Zymogen</keyword>
<evidence type="ECO:0000256" key="7">
    <source>
        <dbReference type="ARBA" id="ARBA00036319"/>
    </source>
</evidence>
<evidence type="ECO:0000259" key="12">
    <source>
        <dbReference type="SMART" id="SM00848"/>
    </source>
</evidence>
<dbReference type="Pfam" id="PF08246">
    <property type="entry name" value="Inhibitor_I29"/>
    <property type="match status" value="1"/>
</dbReference>
<dbReference type="EC" id="3.4.22.15" evidence="8"/>
<dbReference type="InterPro" id="IPR000668">
    <property type="entry name" value="Peptidase_C1A_C"/>
</dbReference>
<gene>
    <name evidence="13" type="ORF">KR093_003720</name>
</gene>
<evidence type="ECO:0000256" key="8">
    <source>
        <dbReference type="ARBA" id="ARBA00038911"/>
    </source>
</evidence>
<evidence type="ECO:0000256" key="10">
    <source>
        <dbReference type="SAM" id="SignalP"/>
    </source>
</evidence>
<dbReference type="InterPro" id="IPR013201">
    <property type="entry name" value="Prot_inhib_I29"/>
</dbReference>
<evidence type="ECO:0000256" key="2">
    <source>
        <dbReference type="ARBA" id="ARBA00022670"/>
    </source>
</evidence>
<comment type="subunit">
    <text evidence="9">Dimer of a heavy and a light chain linked by disulfide bonds.</text>
</comment>
<keyword evidence="14" id="KW-1185">Reference proteome</keyword>
<reference evidence="13" key="1">
    <citation type="journal article" date="2021" name="Mol. Ecol. Resour.">
        <title>Phylogenomic analyses of the genus Drosophila reveals genomic signals of climate adaptation.</title>
        <authorList>
            <person name="Li F."/>
            <person name="Rane R.V."/>
            <person name="Luria V."/>
            <person name="Xiong Z."/>
            <person name="Chen J."/>
            <person name="Li Z."/>
            <person name="Catullo R.A."/>
            <person name="Griffin P.C."/>
            <person name="Schiffer M."/>
            <person name="Pearce S."/>
            <person name="Lee S.F."/>
            <person name="McElroy K."/>
            <person name="Stocker A."/>
            <person name="Shirriffs J."/>
            <person name="Cockerell F."/>
            <person name="Coppin C."/>
            <person name="Sgro C.M."/>
            <person name="Karger A."/>
            <person name="Cain J.W."/>
            <person name="Weber J.A."/>
            <person name="Santpere G."/>
            <person name="Kirschner M.W."/>
            <person name="Hoffmann A.A."/>
            <person name="Oakeshott J.G."/>
            <person name="Zhang G."/>
        </authorList>
    </citation>
    <scope>NUCLEOTIDE SEQUENCE</scope>
    <source>
        <strain evidence="13">BGI-SZ-2011g</strain>
    </source>
</reference>
<comment type="catalytic activity">
    <reaction evidence="7">
        <text>Specificity close to that of papain. As compared to cathepsin B, cathepsin L exhibits higher activity toward protein substrates, but has little activity on Z-Arg-Arg-NHMec, and no peptidyl-dipeptidase activity.</text>
        <dbReference type="EC" id="3.4.22.15"/>
    </reaction>
</comment>
<dbReference type="SUPFAM" id="SSF54001">
    <property type="entry name" value="Cysteine proteinases"/>
    <property type="match status" value="1"/>
</dbReference>
<feature type="signal peptide" evidence="10">
    <location>
        <begin position="1"/>
        <end position="19"/>
    </location>
</feature>
<dbReference type="PROSITE" id="PS00139">
    <property type="entry name" value="THIOL_PROTEASE_CYS"/>
    <property type="match status" value="1"/>
</dbReference>
<dbReference type="PANTHER" id="PTHR12411">
    <property type="entry name" value="CYSTEINE PROTEASE FAMILY C1-RELATED"/>
    <property type="match status" value="1"/>
</dbReference>
<dbReference type="InterPro" id="IPR038765">
    <property type="entry name" value="Papain-like_cys_pep_sf"/>
</dbReference>
<dbReference type="GO" id="GO:0006508">
    <property type="term" value="P:proteolysis"/>
    <property type="evidence" value="ECO:0007669"/>
    <property type="project" value="UniProtKB-KW"/>
</dbReference>
<keyword evidence="4" id="KW-0788">Thiol protease</keyword>
<keyword evidence="2" id="KW-0645">Protease</keyword>
<comment type="caution">
    <text evidence="13">The sequence shown here is derived from an EMBL/GenBank/DDBJ whole genome shotgun (WGS) entry which is preliminary data.</text>
</comment>
<feature type="domain" description="Peptidase C1A papain C-terminal" evidence="11">
    <location>
        <begin position="116"/>
        <end position="322"/>
    </location>
</feature>
<evidence type="ECO:0000259" key="11">
    <source>
        <dbReference type="SMART" id="SM00645"/>
    </source>
</evidence>
<evidence type="ECO:0000256" key="4">
    <source>
        <dbReference type="ARBA" id="ARBA00022807"/>
    </source>
</evidence>
<dbReference type="PROSITE" id="PS51257">
    <property type="entry name" value="PROKAR_LIPOPROTEIN"/>
    <property type="match status" value="1"/>
</dbReference>
<dbReference type="InterPro" id="IPR000169">
    <property type="entry name" value="Pept_cys_AS"/>
</dbReference>
<evidence type="ECO:0000256" key="1">
    <source>
        <dbReference type="ARBA" id="ARBA00008455"/>
    </source>
</evidence>
<evidence type="ECO:0000313" key="14">
    <source>
        <dbReference type="Proteomes" id="UP001200034"/>
    </source>
</evidence>
<dbReference type="AlphaFoldDB" id="A0AAD4K075"/>
<dbReference type="FunFam" id="3.90.70.10:FF:000006">
    <property type="entry name" value="Cathepsin S"/>
    <property type="match status" value="1"/>
</dbReference>
<evidence type="ECO:0000256" key="3">
    <source>
        <dbReference type="ARBA" id="ARBA00022801"/>
    </source>
</evidence>
<feature type="domain" description="Cathepsin propeptide inhibitor" evidence="12">
    <location>
        <begin position="31"/>
        <end position="91"/>
    </location>
</feature>
<dbReference type="CDD" id="cd02248">
    <property type="entry name" value="Peptidase_C1A"/>
    <property type="match status" value="1"/>
</dbReference>
<keyword evidence="10" id="KW-0732">Signal</keyword>
<dbReference type="InterPro" id="IPR013128">
    <property type="entry name" value="Peptidase_C1A"/>
</dbReference>
<proteinExistence type="inferred from homology"/>
<organism evidence="13 14">
    <name type="scientific">Drosophila rubida</name>
    <dbReference type="NCBI Taxonomy" id="30044"/>
    <lineage>
        <taxon>Eukaryota</taxon>
        <taxon>Metazoa</taxon>
        <taxon>Ecdysozoa</taxon>
        <taxon>Arthropoda</taxon>
        <taxon>Hexapoda</taxon>
        <taxon>Insecta</taxon>
        <taxon>Pterygota</taxon>
        <taxon>Neoptera</taxon>
        <taxon>Endopterygota</taxon>
        <taxon>Diptera</taxon>
        <taxon>Brachycera</taxon>
        <taxon>Muscomorpha</taxon>
        <taxon>Ephydroidea</taxon>
        <taxon>Drosophilidae</taxon>
        <taxon>Drosophila</taxon>
    </lineage>
</organism>
<evidence type="ECO:0000256" key="5">
    <source>
        <dbReference type="ARBA" id="ARBA00023145"/>
    </source>
</evidence>
<dbReference type="InterPro" id="IPR039417">
    <property type="entry name" value="Peptidase_C1A_papain-like"/>
</dbReference>
<evidence type="ECO:0000256" key="6">
    <source>
        <dbReference type="ARBA" id="ARBA00023157"/>
    </source>
</evidence>
<dbReference type="EMBL" id="JAJJHW010002585">
    <property type="protein sequence ID" value="KAH8370500.1"/>
    <property type="molecule type" value="Genomic_DNA"/>
</dbReference>
<accession>A0AAD4K075</accession>
<sequence length="323" mass="35863">MKAAAIGSLLLALVACIQASITYEDVLNEEFELFKVEHGKSYVDENEEQVRLQIFKDNKELIDKHNERYAAGEETYEMGVNQFTDMLSWEFEQLVLTKLNLSNDADYVYAPSDVALPGSVDWRAKGAVTRVKNQGHCGSCWAFAAAGALESQVFLKTKQLVPLSEQNLVDCSRRYNNHGCHGGWPAAALKYVHDNNGIDVDKAYPYEARDGQCRFRRNSVGAKVAGVAQVQPNENALAHAVAEKGPIAVAVDASGFQHYRRGIFSDPNCRKQVNHAVIVVGYGGDHWLIKNSWGGWGEQGYMRLARNHNNLCHVATYGVFPIV</sequence>
<evidence type="ECO:0000313" key="13">
    <source>
        <dbReference type="EMBL" id="KAH8370500.1"/>
    </source>
</evidence>
<keyword evidence="3" id="KW-0378">Hydrolase</keyword>
<protein>
    <recommendedName>
        <fullName evidence="8">cathepsin L</fullName>
        <ecNumber evidence="8">3.4.22.15</ecNumber>
    </recommendedName>
</protein>
<dbReference type="Pfam" id="PF00112">
    <property type="entry name" value="Peptidase_C1"/>
    <property type="match status" value="1"/>
</dbReference>
<dbReference type="Gene3D" id="3.90.70.10">
    <property type="entry name" value="Cysteine proteinases"/>
    <property type="match status" value="1"/>
</dbReference>